<dbReference type="EMBL" id="CAKJTJ010000033">
    <property type="protein sequence ID" value="CAG9623022.1"/>
    <property type="molecule type" value="Genomic_DNA"/>
</dbReference>
<evidence type="ECO:0008006" key="4">
    <source>
        <dbReference type="Google" id="ProtNLM"/>
    </source>
</evidence>
<evidence type="ECO:0000256" key="1">
    <source>
        <dbReference type="SAM" id="Phobius"/>
    </source>
</evidence>
<feature type="transmembrane region" description="Helical" evidence="1">
    <location>
        <begin position="43"/>
        <end position="61"/>
    </location>
</feature>
<keyword evidence="3" id="KW-1185">Reference proteome</keyword>
<dbReference type="RefSeq" id="WP_230504081.1">
    <property type="nucleotide sequence ID" value="NZ_CAKJTJ010000033.1"/>
</dbReference>
<keyword evidence="1" id="KW-0812">Transmembrane</keyword>
<evidence type="ECO:0000313" key="3">
    <source>
        <dbReference type="Proteomes" id="UP000789833"/>
    </source>
</evidence>
<protein>
    <recommendedName>
        <fullName evidence="4">Twin transmembrane helix small protein</fullName>
    </recommendedName>
</protein>
<dbReference type="Proteomes" id="UP000789833">
    <property type="component" value="Unassembled WGS sequence"/>
</dbReference>
<evidence type="ECO:0000313" key="2">
    <source>
        <dbReference type="EMBL" id="CAG9623022.1"/>
    </source>
</evidence>
<name>A0ABN8AH27_9BACI</name>
<comment type="caution">
    <text evidence="2">The sequence shown here is derived from an EMBL/GenBank/DDBJ whole genome shotgun (WGS) entry which is preliminary data.</text>
</comment>
<reference evidence="2 3" key="1">
    <citation type="submission" date="2021-10" db="EMBL/GenBank/DDBJ databases">
        <authorList>
            <person name="Criscuolo A."/>
        </authorList>
    </citation>
    <scope>NUCLEOTIDE SEQUENCE [LARGE SCALE GENOMIC DNA]</scope>
    <source>
        <strain evidence="3">CIP 111883</strain>
    </source>
</reference>
<accession>A0ABN8AH27</accession>
<proteinExistence type="predicted"/>
<keyword evidence="1" id="KW-1133">Transmembrane helix</keyword>
<organism evidence="2 3">
    <name type="scientific">Sutcliffiella rhizosphaerae</name>
    <dbReference type="NCBI Taxonomy" id="2880967"/>
    <lineage>
        <taxon>Bacteria</taxon>
        <taxon>Bacillati</taxon>
        <taxon>Bacillota</taxon>
        <taxon>Bacilli</taxon>
        <taxon>Bacillales</taxon>
        <taxon>Bacillaceae</taxon>
        <taxon>Sutcliffiella</taxon>
    </lineage>
</organism>
<gene>
    <name evidence="2" type="ORF">BACCIP111883_03817</name>
</gene>
<sequence length="62" mass="6844">MMFWLGIISILILIAGLVATIQVAGKGDRHYQKATKGNVIRLSSIYIVLLVIIVVGFIIYLN</sequence>
<keyword evidence="1" id="KW-0472">Membrane</keyword>